<dbReference type="EMBL" id="SMRP01000015">
    <property type="protein sequence ID" value="TDG20585.1"/>
    <property type="molecule type" value="Genomic_DNA"/>
</dbReference>
<keyword evidence="7" id="KW-1185">Reference proteome</keyword>
<dbReference type="GO" id="GO:0006601">
    <property type="term" value="P:creatine biosynthetic process"/>
    <property type="evidence" value="ECO:0007669"/>
    <property type="project" value="InterPro"/>
</dbReference>
<evidence type="ECO:0000256" key="4">
    <source>
        <dbReference type="ARBA" id="ARBA00022833"/>
    </source>
</evidence>
<dbReference type="GO" id="GO:0009231">
    <property type="term" value="P:riboflavin biosynthetic process"/>
    <property type="evidence" value="ECO:0007669"/>
    <property type="project" value="TreeGrafter"/>
</dbReference>
<keyword evidence="2" id="KW-0479">Metal-binding</keyword>
<organism evidence="6 7">
    <name type="scientific">Paraburkholderia silviterrae</name>
    <dbReference type="NCBI Taxonomy" id="2528715"/>
    <lineage>
        <taxon>Bacteria</taxon>
        <taxon>Pseudomonadati</taxon>
        <taxon>Pseudomonadota</taxon>
        <taxon>Betaproteobacteria</taxon>
        <taxon>Burkholderiales</taxon>
        <taxon>Burkholderiaceae</taxon>
        <taxon>Paraburkholderia</taxon>
    </lineage>
</organism>
<dbReference type="RefSeq" id="WP_133197661.1">
    <property type="nucleotide sequence ID" value="NZ_JBHUCW010000005.1"/>
</dbReference>
<dbReference type="SUPFAM" id="SSF102215">
    <property type="entry name" value="Creatininase"/>
    <property type="match status" value="1"/>
</dbReference>
<dbReference type="EC" id="3.5.2.10" evidence="6"/>
<name>A0A4R5M592_9BURK</name>
<reference evidence="6 7" key="1">
    <citation type="submission" date="2019-03" db="EMBL/GenBank/DDBJ databases">
        <title>Paraburkholderia sp. 4M-K11, isolated from subtropical forest soil.</title>
        <authorList>
            <person name="Gao Z.-H."/>
            <person name="Qiu L.-H."/>
        </authorList>
    </citation>
    <scope>NUCLEOTIDE SEQUENCE [LARGE SCALE GENOMIC DNA]</scope>
    <source>
        <strain evidence="6 7">4M-K11</strain>
    </source>
</reference>
<evidence type="ECO:0000256" key="5">
    <source>
        <dbReference type="ARBA" id="ARBA00024029"/>
    </source>
</evidence>
<keyword evidence="4" id="KW-0862">Zinc</keyword>
<gene>
    <name evidence="6" type="ORF">EYW47_25765</name>
</gene>
<dbReference type="GO" id="GO:0016811">
    <property type="term" value="F:hydrolase activity, acting on carbon-nitrogen (but not peptide) bonds, in linear amides"/>
    <property type="evidence" value="ECO:0007669"/>
    <property type="project" value="TreeGrafter"/>
</dbReference>
<dbReference type="NCBIfam" id="TIGR04448">
    <property type="entry name" value="creatininase"/>
    <property type="match status" value="1"/>
</dbReference>
<accession>A0A4R5M592</accession>
<evidence type="ECO:0000256" key="3">
    <source>
        <dbReference type="ARBA" id="ARBA00022801"/>
    </source>
</evidence>
<dbReference type="InterPro" id="IPR003785">
    <property type="entry name" value="Creatininase/forma_Hydrolase"/>
</dbReference>
<dbReference type="GO" id="GO:0006602">
    <property type="term" value="P:creatinine catabolic process"/>
    <property type="evidence" value="ECO:0007669"/>
    <property type="project" value="InterPro"/>
</dbReference>
<evidence type="ECO:0000313" key="6">
    <source>
        <dbReference type="EMBL" id="TDG20585.1"/>
    </source>
</evidence>
<dbReference type="Proteomes" id="UP000295722">
    <property type="component" value="Unassembled WGS sequence"/>
</dbReference>
<evidence type="ECO:0000256" key="1">
    <source>
        <dbReference type="ARBA" id="ARBA00001947"/>
    </source>
</evidence>
<comment type="caution">
    <text evidence="6">The sequence shown here is derived from an EMBL/GenBank/DDBJ whole genome shotgun (WGS) entry which is preliminary data.</text>
</comment>
<dbReference type="GO" id="GO:0047789">
    <property type="term" value="F:creatininase activity"/>
    <property type="evidence" value="ECO:0007669"/>
    <property type="project" value="UniProtKB-EC"/>
</dbReference>
<dbReference type="AlphaFoldDB" id="A0A4R5M592"/>
<sequence length="260" mass="28726">MTTNMMAEMTWVEYQRRVKTGPLMVLLPLGALEQHGHHLPMGTDHLLPLAICKAIAERIPAVVAPPVAYGYKSQPRMGGGNHFPGTTSLDGSTLTAIVRDVIREFARHGVRRVAVVNGHCENAFFAIEGIELALRELRAAGINDLKVVRLDYWEFTTAATLDRCFPQGFPGYALEHAAVLETSMGLQVFPELVRMDCLVDDPAAVFPPYDVHPARQEWVPPSGVLSPAKGATREKGRVLFDEYVERIADALSKEIEEAQR</sequence>
<keyword evidence="3 6" id="KW-0378">Hydrolase</keyword>
<dbReference type="InterPro" id="IPR031034">
    <property type="entry name" value="Creatininase"/>
</dbReference>
<dbReference type="PANTHER" id="PTHR35005">
    <property type="entry name" value="3-DEHYDRO-SCYLLO-INOSOSE HYDROLASE"/>
    <property type="match status" value="1"/>
</dbReference>
<comment type="similarity">
    <text evidence="5">Belongs to the creatininase superfamily.</text>
</comment>
<dbReference type="OrthoDB" id="9801445at2"/>
<dbReference type="GO" id="GO:0046872">
    <property type="term" value="F:metal ion binding"/>
    <property type="evidence" value="ECO:0007669"/>
    <property type="project" value="UniProtKB-KW"/>
</dbReference>
<dbReference type="Pfam" id="PF02633">
    <property type="entry name" value="Creatininase"/>
    <property type="match status" value="1"/>
</dbReference>
<proteinExistence type="inferred from homology"/>
<protein>
    <submittedName>
        <fullName evidence="6">Creatininase</fullName>
        <ecNumber evidence="6">3.5.2.10</ecNumber>
    </submittedName>
</protein>
<dbReference type="Gene3D" id="3.40.50.10310">
    <property type="entry name" value="Creatininase"/>
    <property type="match status" value="1"/>
</dbReference>
<dbReference type="InterPro" id="IPR024087">
    <property type="entry name" value="Creatininase-like_sf"/>
</dbReference>
<evidence type="ECO:0000256" key="2">
    <source>
        <dbReference type="ARBA" id="ARBA00022723"/>
    </source>
</evidence>
<dbReference type="PANTHER" id="PTHR35005:SF1">
    <property type="entry name" value="2-AMINO-5-FORMYLAMINO-6-RIBOSYLAMINOPYRIMIDIN-4(3H)-ONE 5'-MONOPHOSPHATE DEFORMYLASE"/>
    <property type="match status" value="1"/>
</dbReference>
<comment type="cofactor">
    <cofactor evidence="1">
        <name>Zn(2+)</name>
        <dbReference type="ChEBI" id="CHEBI:29105"/>
    </cofactor>
</comment>
<evidence type="ECO:0000313" key="7">
    <source>
        <dbReference type="Proteomes" id="UP000295722"/>
    </source>
</evidence>